<protein>
    <submittedName>
        <fullName evidence="5">Tubulin polyglutamylase TTLL4</fullName>
    </submittedName>
</protein>
<dbReference type="GO" id="GO:0000226">
    <property type="term" value="P:microtubule cytoskeleton organization"/>
    <property type="evidence" value="ECO:0007669"/>
    <property type="project" value="TreeGrafter"/>
</dbReference>
<keyword evidence="6" id="KW-1185">Reference proteome</keyword>
<evidence type="ECO:0000256" key="3">
    <source>
        <dbReference type="ARBA" id="ARBA00022840"/>
    </source>
</evidence>
<organism evidence="5 6">
    <name type="scientific">Operophtera brumata</name>
    <name type="common">Winter moth</name>
    <name type="synonym">Phalaena brumata</name>
    <dbReference type="NCBI Taxonomy" id="104452"/>
    <lineage>
        <taxon>Eukaryota</taxon>
        <taxon>Metazoa</taxon>
        <taxon>Ecdysozoa</taxon>
        <taxon>Arthropoda</taxon>
        <taxon>Hexapoda</taxon>
        <taxon>Insecta</taxon>
        <taxon>Pterygota</taxon>
        <taxon>Neoptera</taxon>
        <taxon>Endopterygota</taxon>
        <taxon>Lepidoptera</taxon>
        <taxon>Glossata</taxon>
        <taxon>Ditrysia</taxon>
        <taxon>Geometroidea</taxon>
        <taxon>Geometridae</taxon>
        <taxon>Larentiinae</taxon>
        <taxon>Operophtera</taxon>
    </lineage>
</organism>
<comment type="caution">
    <text evidence="5">The sequence shown here is derived from an EMBL/GenBank/DDBJ whole genome shotgun (WGS) entry which is preliminary data.</text>
</comment>
<evidence type="ECO:0000313" key="5">
    <source>
        <dbReference type="EMBL" id="KOB66036.1"/>
    </source>
</evidence>
<feature type="non-terminal residue" evidence="5">
    <location>
        <position position="1"/>
    </location>
</feature>
<dbReference type="Proteomes" id="UP000037510">
    <property type="component" value="Unassembled WGS sequence"/>
</dbReference>
<feature type="compositionally biased region" description="Basic and acidic residues" evidence="4">
    <location>
        <begin position="200"/>
        <end position="211"/>
    </location>
</feature>
<dbReference type="PANTHER" id="PTHR12241:SF162">
    <property type="entry name" value="TUBULIN MONOGLUTAMYLASE TTLL4"/>
    <property type="match status" value="1"/>
</dbReference>
<evidence type="ECO:0000256" key="1">
    <source>
        <dbReference type="ARBA" id="ARBA00022598"/>
    </source>
</evidence>
<keyword evidence="3" id="KW-0067">ATP-binding</keyword>
<dbReference type="Gene3D" id="3.30.470.20">
    <property type="entry name" value="ATP-grasp fold, B domain"/>
    <property type="match status" value="1"/>
</dbReference>
<dbReference type="AlphaFoldDB" id="A0A0L7KSI9"/>
<proteinExistence type="predicted"/>
<keyword evidence="1" id="KW-0436">Ligase</keyword>
<dbReference type="GO" id="GO:0015631">
    <property type="term" value="F:tubulin binding"/>
    <property type="evidence" value="ECO:0007669"/>
    <property type="project" value="TreeGrafter"/>
</dbReference>
<dbReference type="GO" id="GO:0070740">
    <property type="term" value="F:tubulin-glutamic acid ligase activity"/>
    <property type="evidence" value="ECO:0007669"/>
    <property type="project" value="TreeGrafter"/>
</dbReference>
<gene>
    <name evidence="5" type="ORF">OBRU01_22058</name>
</gene>
<name>A0A0L7KSI9_OPEBR</name>
<dbReference type="EMBL" id="JTDY01006406">
    <property type="protein sequence ID" value="KOB66036.1"/>
    <property type="molecule type" value="Genomic_DNA"/>
</dbReference>
<dbReference type="GO" id="GO:0005524">
    <property type="term" value="F:ATP binding"/>
    <property type="evidence" value="ECO:0007669"/>
    <property type="project" value="UniProtKB-KW"/>
</dbReference>
<dbReference type="PANTHER" id="PTHR12241">
    <property type="entry name" value="TUBULIN POLYGLUTAMYLASE"/>
    <property type="match status" value="1"/>
</dbReference>
<keyword evidence="2" id="KW-0547">Nucleotide-binding</keyword>
<sequence>SVTSCLRLSLFPRVPPYIKFVAHDETTPVKIPLPIQKHLKWKMTTITPIVVQKTLTNSGFRLVKSECDTSECPQEAIKDGQKMNHFPGTFQIGRKDRLWRNLQKLASKYGVDEFGIMPKTYVLPHDMKLLKYDWQKYAARYISKPFLINGNKFDLRLYVLVTSVHPLRIYLYKDGLARFASGEHIAEPAQRVAAGPAREGPAREHSAQHRAAEDELTQAGEMERVFPDAASHKYLPFLTGPRYYNRLFDAWETRYANKRTNGIDMLRSLCDIGYHLEVPPVPLKDKSRFNLPVHKCIES</sequence>
<dbReference type="InterPro" id="IPR004344">
    <property type="entry name" value="TTL/TTLL_fam"/>
</dbReference>
<evidence type="ECO:0000313" key="6">
    <source>
        <dbReference type="Proteomes" id="UP000037510"/>
    </source>
</evidence>
<accession>A0A0L7KSI9</accession>
<evidence type="ECO:0000256" key="4">
    <source>
        <dbReference type="SAM" id="MobiDB-lite"/>
    </source>
</evidence>
<dbReference type="Pfam" id="PF03133">
    <property type="entry name" value="TTL"/>
    <property type="match status" value="2"/>
</dbReference>
<feature type="non-terminal residue" evidence="5">
    <location>
        <position position="299"/>
    </location>
</feature>
<reference evidence="5 6" key="1">
    <citation type="journal article" date="2015" name="Genome Biol. Evol.">
        <title>The genome of winter moth (Operophtera brumata) provides a genomic perspective on sexual dimorphism and phenology.</title>
        <authorList>
            <person name="Derks M.F."/>
            <person name="Smit S."/>
            <person name="Salis L."/>
            <person name="Schijlen E."/>
            <person name="Bossers A."/>
            <person name="Mateman C."/>
            <person name="Pijl A.S."/>
            <person name="de Ridder D."/>
            <person name="Groenen M.A."/>
            <person name="Visser M.E."/>
            <person name="Megens H.J."/>
        </authorList>
    </citation>
    <scope>NUCLEOTIDE SEQUENCE [LARGE SCALE GENOMIC DNA]</scope>
    <source>
        <strain evidence="5">WM2013NL</strain>
        <tissue evidence="5">Head and thorax</tissue>
    </source>
</reference>
<feature type="region of interest" description="Disordered" evidence="4">
    <location>
        <begin position="190"/>
        <end position="211"/>
    </location>
</feature>
<dbReference type="STRING" id="104452.A0A0L7KSI9"/>
<evidence type="ECO:0000256" key="2">
    <source>
        <dbReference type="ARBA" id="ARBA00022741"/>
    </source>
</evidence>
<dbReference type="GO" id="GO:0036064">
    <property type="term" value="C:ciliary basal body"/>
    <property type="evidence" value="ECO:0007669"/>
    <property type="project" value="TreeGrafter"/>
</dbReference>